<accession>A0A0S3S8X4</accession>
<sequence>MDFLLIHLFLFVPILFFFTFLSLPFPFPTYFWAWKSQLSHPVADLVLRNGVIYTSDDSLPFAESMAVANGRVLRVGNHSFVKELEGYGTQVLDLGGKVVVPGFIDSHVHFIPGGLQMMQVELRGVSKKEEFVRRIKDAAQSSKQGSWILGGGWNNDLWKGDLPAASWIDDITPNNPVWLSRVDGHMGLANSVALKLAGITNVTDDPMGGIIVRAANGVAVIAEFQFQMTTTRFCSSRLGDHRDIKIAAIVGQMCPHASVTGLLSVFLPATRGGACVVLPVSLTWTGVLDSGATNHIIEPTGVLIDLAGTLITSLIPEDSVDDRREALLRASSLALTRGVTTVVDMGRYYPGFSPELSWDDFSDVYQWANSMSKMKIRVCLFFSMETRLRLVDLINKVGHTLSEWIYIGGVKAFADGSLGSNSALLYEPYVDEPDNYGLQVTEPEGLLNMTLESDLYGLQVAIHAIGDKTNDLILDLYSSVASANGMRDRRFRIEHAQQLAAGTPGRFGKQRVVASMQPDQLLDDADSTSKKLGKDRADTESYLFRSLLNNNALVAFGSDWPVVDINPLSGIKTAMKRKPPTWKSAWIPSECISLDDAIKAYTISAAHASFLDKDLGSLSPGKLADFVILSTDSWQDFAEDASASIEQTYVSGVRAYP</sequence>
<protein>
    <recommendedName>
        <fullName evidence="1">Amidohydrolase 3 domain-containing protein</fullName>
    </recommendedName>
</protein>
<dbReference type="Gene3D" id="3.10.310.70">
    <property type="match status" value="1"/>
</dbReference>
<dbReference type="InterPro" id="IPR013108">
    <property type="entry name" value="Amidohydro_3"/>
</dbReference>
<dbReference type="Proteomes" id="UP000291084">
    <property type="component" value="Chromosome 6"/>
</dbReference>
<dbReference type="Gene3D" id="3.20.20.140">
    <property type="entry name" value="Metal-dependent hydrolases"/>
    <property type="match status" value="1"/>
</dbReference>
<dbReference type="GO" id="GO:0016810">
    <property type="term" value="F:hydrolase activity, acting on carbon-nitrogen (but not peptide) bonds"/>
    <property type="evidence" value="ECO:0007669"/>
    <property type="project" value="InterPro"/>
</dbReference>
<evidence type="ECO:0000259" key="1">
    <source>
        <dbReference type="Pfam" id="PF07969"/>
    </source>
</evidence>
<evidence type="ECO:0000313" key="3">
    <source>
        <dbReference type="Proteomes" id="UP000291084"/>
    </source>
</evidence>
<evidence type="ECO:0000313" key="2">
    <source>
        <dbReference type="EMBL" id="BAT89278.1"/>
    </source>
</evidence>
<name>A0A0S3S8X4_PHAAN</name>
<dbReference type="OrthoDB" id="3501663at2759"/>
<feature type="domain" description="Amidohydrolase 3" evidence="1">
    <location>
        <begin position="298"/>
        <end position="656"/>
    </location>
</feature>
<organism evidence="2 3">
    <name type="scientific">Vigna angularis var. angularis</name>
    <dbReference type="NCBI Taxonomy" id="157739"/>
    <lineage>
        <taxon>Eukaryota</taxon>
        <taxon>Viridiplantae</taxon>
        <taxon>Streptophyta</taxon>
        <taxon>Embryophyta</taxon>
        <taxon>Tracheophyta</taxon>
        <taxon>Spermatophyta</taxon>
        <taxon>Magnoliopsida</taxon>
        <taxon>eudicotyledons</taxon>
        <taxon>Gunneridae</taxon>
        <taxon>Pentapetalae</taxon>
        <taxon>rosids</taxon>
        <taxon>fabids</taxon>
        <taxon>Fabales</taxon>
        <taxon>Fabaceae</taxon>
        <taxon>Papilionoideae</taxon>
        <taxon>50 kb inversion clade</taxon>
        <taxon>NPAAA clade</taxon>
        <taxon>indigoferoid/millettioid clade</taxon>
        <taxon>Phaseoleae</taxon>
        <taxon>Vigna</taxon>
    </lineage>
</organism>
<dbReference type="InterPro" id="IPR033932">
    <property type="entry name" value="YtcJ-like"/>
</dbReference>
<dbReference type="CDD" id="cd01300">
    <property type="entry name" value="YtcJ_like"/>
    <property type="match status" value="1"/>
</dbReference>
<dbReference type="EMBL" id="AP015039">
    <property type="protein sequence ID" value="BAT89278.1"/>
    <property type="molecule type" value="Genomic_DNA"/>
</dbReference>
<proteinExistence type="predicted"/>
<dbReference type="InterPro" id="IPR032466">
    <property type="entry name" value="Metal_Hydrolase"/>
</dbReference>
<dbReference type="SUPFAM" id="SSF51556">
    <property type="entry name" value="Metallo-dependent hydrolases"/>
    <property type="match status" value="1"/>
</dbReference>
<dbReference type="Gene3D" id="2.30.40.10">
    <property type="entry name" value="Urease, subunit C, domain 1"/>
    <property type="match status" value="1"/>
</dbReference>
<dbReference type="PANTHER" id="PTHR22642:SF2">
    <property type="entry name" value="PROTEIN LONG AFTER FAR-RED 3"/>
    <property type="match status" value="1"/>
</dbReference>
<dbReference type="PANTHER" id="PTHR22642">
    <property type="entry name" value="IMIDAZOLONEPROPIONASE"/>
    <property type="match status" value="1"/>
</dbReference>
<keyword evidence="3" id="KW-1185">Reference proteome</keyword>
<feature type="domain" description="Amidohydrolase 3" evidence="1">
    <location>
        <begin position="90"/>
        <end position="218"/>
    </location>
</feature>
<dbReference type="InterPro" id="IPR011059">
    <property type="entry name" value="Metal-dep_hydrolase_composite"/>
</dbReference>
<dbReference type="Pfam" id="PF07969">
    <property type="entry name" value="Amidohydro_3"/>
    <property type="match status" value="2"/>
</dbReference>
<dbReference type="AlphaFoldDB" id="A0A0S3S8X4"/>
<gene>
    <name evidence="2" type="primary">Vigan.06G019500</name>
    <name evidence="2" type="ORF">VIGAN_06019500</name>
</gene>
<reference evidence="2 3" key="1">
    <citation type="journal article" date="2015" name="Sci. Rep.">
        <title>The power of single molecule real-time sequencing technology in the de novo assembly of a eukaryotic genome.</title>
        <authorList>
            <person name="Sakai H."/>
            <person name="Naito K."/>
            <person name="Ogiso-Tanaka E."/>
            <person name="Takahashi Y."/>
            <person name="Iseki K."/>
            <person name="Muto C."/>
            <person name="Satou K."/>
            <person name="Teruya K."/>
            <person name="Shiroma A."/>
            <person name="Shimoji M."/>
            <person name="Hirano T."/>
            <person name="Itoh T."/>
            <person name="Kaga A."/>
            <person name="Tomooka N."/>
        </authorList>
    </citation>
    <scope>NUCLEOTIDE SEQUENCE [LARGE SCALE GENOMIC DNA]</scope>
    <source>
        <strain evidence="3">cv. Shumari</strain>
    </source>
</reference>
<dbReference type="SUPFAM" id="SSF51338">
    <property type="entry name" value="Composite domain of metallo-dependent hydrolases"/>
    <property type="match status" value="1"/>
</dbReference>